<sequence>MFEWTIGITDREPRTWKRIEPIWDDEKITASSSDTFFDLMNHLCENAIKHRREYDYGINEHLWELRIMSSNQLSRNHETEIEALMRHDDSEDDSDDDSEDMYRGHICIQSRGSERMERFDEADYRSPDIKIDRELLPTGSVVKVTYDWGSTTTLYLKVLSVKPTIVHSLMQYFTLDLDEKRMNKEIQSVPAYALPKEKQIDSYFPNASKAFTGNYVPIFESKNSSEDDEIIANFNKKNIGPISIGFSSWVTDTDKTFCSMEDRTASSDLLFCPSPMDPNEFFQTSEKAWKPRDPENDPDNLSRIRYDYVSRWLIPGDDEEAYERISKFHEESGAFGPKFLLFRTTQEECKQSGFDFAKVFPKTFTMLTCGKFRWFQYNNKGVLRIIVGRGKGGSFRHYEAPQVLKTWKREFASFHELLCAVEASWVYKGKEMNAETIIQEFDSDVGPLIKEPTVLASSKDVTIISKCNNKKKLVTALALSEEDGKTVLYSGHNDGTLSKWSLLDNKLLWTKQVYVDASEVFPPHEYSGFYQREIAGVAGIVIRPDPSQNGQHLVYTWTHTYNGYPDCDAQQRRPSALHVWSGKNGSLVRKCICRIGECIMDDEEDDEYVSFADANPTISTVVFCKLYNERRKVFVDSIIIGLHCVCETIQDYSRSYSDFDLGEAQEFSKGNILPFYENPVDGKSALESWRGHRGIIRAMAVVDSEFLLSYSMRPGHGRPDAMILWSLRKPGVPLLRKDFWDPNRSIFHQQQVRLEDICGISVGNGEILLTDKEGNRIAVVTIKDESGRPCLDIAGYANLGQYYEGEFHGRMAMSQSHAAVIKETKADVWILELNGNNKTHEKLDKRDGNERNFRDEEENDDEFDQNSIAGQSIAVGTVQFPSHGGDKPKTGKRKKELDDDLMIFGMQDSMVSYSGPVIAALRGNHVVVGYKNGNIARAQITSDSFKVEKESISSNHLASCSSLPSDEWFCPMLKSSEYE</sequence>
<dbReference type="AlphaFoldDB" id="A0AAD3H2J8"/>
<dbReference type="SUPFAM" id="SSF50978">
    <property type="entry name" value="WD40 repeat-like"/>
    <property type="match status" value="1"/>
</dbReference>
<accession>A0AAD3H2J8</accession>
<feature type="region of interest" description="Disordered" evidence="1">
    <location>
        <begin position="839"/>
        <end position="867"/>
    </location>
</feature>
<organism evidence="2 3">
    <name type="scientific">Chaetoceros tenuissimus</name>
    <dbReference type="NCBI Taxonomy" id="426638"/>
    <lineage>
        <taxon>Eukaryota</taxon>
        <taxon>Sar</taxon>
        <taxon>Stramenopiles</taxon>
        <taxon>Ochrophyta</taxon>
        <taxon>Bacillariophyta</taxon>
        <taxon>Coscinodiscophyceae</taxon>
        <taxon>Chaetocerotophycidae</taxon>
        <taxon>Chaetocerotales</taxon>
        <taxon>Chaetocerotaceae</taxon>
        <taxon>Chaetoceros</taxon>
    </lineage>
</organism>
<dbReference type="EMBL" id="BLLK01000025">
    <property type="protein sequence ID" value="GFH48020.1"/>
    <property type="molecule type" value="Genomic_DNA"/>
</dbReference>
<dbReference type="Proteomes" id="UP001054902">
    <property type="component" value="Unassembled WGS sequence"/>
</dbReference>
<gene>
    <name evidence="2" type="ORF">CTEN210_04496</name>
</gene>
<evidence type="ECO:0000256" key="1">
    <source>
        <dbReference type="SAM" id="MobiDB-lite"/>
    </source>
</evidence>
<name>A0AAD3H2J8_9STRA</name>
<reference evidence="2 3" key="1">
    <citation type="journal article" date="2021" name="Sci. Rep.">
        <title>The genome of the diatom Chaetoceros tenuissimus carries an ancient integrated fragment of an extant virus.</title>
        <authorList>
            <person name="Hongo Y."/>
            <person name="Kimura K."/>
            <person name="Takaki Y."/>
            <person name="Yoshida Y."/>
            <person name="Baba S."/>
            <person name="Kobayashi G."/>
            <person name="Nagasaki K."/>
            <person name="Hano T."/>
            <person name="Tomaru Y."/>
        </authorList>
    </citation>
    <scope>NUCLEOTIDE SEQUENCE [LARGE SCALE GENOMIC DNA]</scope>
    <source>
        <strain evidence="2 3">NIES-3715</strain>
    </source>
</reference>
<proteinExistence type="predicted"/>
<protein>
    <submittedName>
        <fullName evidence="2">Uncharacterized protein</fullName>
    </submittedName>
</protein>
<comment type="caution">
    <text evidence="2">The sequence shown here is derived from an EMBL/GenBank/DDBJ whole genome shotgun (WGS) entry which is preliminary data.</text>
</comment>
<keyword evidence="3" id="KW-1185">Reference proteome</keyword>
<evidence type="ECO:0000313" key="3">
    <source>
        <dbReference type="Proteomes" id="UP001054902"/>
    </source>
</evidence>
<dbReference type="InterPro" id="IPR036322">
    <property type="entry name" value="WD40_repeat_dom_sf"/>
</dbReference>
<feature type="compositionally biased region" description="Basic and acidic residues" evidence="1">
    <location>
        <begin position="839"/>
        <end position="854"/>
    </location>
</feature>
<evidence type="ECO:0000313" key="2">
    <source>
        <dbReference type="EMBL" id="GFH48020.1"/>
    </source>
</evidence>
<feature type="compositionally biased region" description="Acidic residues" evidence="1">
    <location>
        <begin position="855"/>
        <end position="864"/>
    </location>
</feature>